<keyword evidence="8 15" id="KW-0067">ATP-binding</keyword>
<sequence>MMATVNDMLIKILCLFLFCFPFLCSARDIITWNSSISDFQGETLVSAGGRFELGFFTPNGSLHSRSRRYVGIWYYRSNPRTVVWVANRDSPLNNSNGVFAIAEDGNAKVFGRKNKSYYRGRNASYMNRILKLQDSGNLVLVEEDRINHTVIWQSFYNPTDTFLPGMKMDKNMVLTSWRTSDDPGKGRFTFQQGHDGLNQYTIRKEKSIIYWQSKVSGDFIDSNEDEILAAIFSGGFTSEKQDIRLVMDQSGKIQFYLNFWTNDTTYLLDPWMLYWSEPRNRCSVDNACGNFGICNSRTRSLCKCLPGFQPKFPEKWRSRDFSDGCERVSSICVENVGSDSFMSLKMMKVGKEKDSFTVSNETECANDCLTKCDCQAYSYAENITRAQYDNPGSCRIWGDIVNIWENFTGGRDLYVRVAASDIGSKKRSCETCGTNTIPYPLSTGRNCGDPLYYSFYCSKENGSLSFMTPNTGYRVTRINQERLTFAVQAPDALTCSSIDSAGKILQLHPSSPFKVSSGCNESSNSTSDPLFDDRVIKEIEIRWDPPSEPTCSSSEVCTDWEHTTCKLRGKGDRKCLCNEPYRWDRFKLNCTSDNTESNQGSIALHLYDTERRAWKLWREDKALDLMDQTLRESCNTSEFLRCVNVGLLCVQEDPTDRPTMSNVVFMLGSETATLPTPKQPTFVVRRSLSSTASSSKAERINELTATNEEGR</sequence>
<evidence type="ECO:0000256" key="3">
    <source>
        <dbReference type="ARBA" id="ARBA00022679"/>
    </source>
</evidence>
<evidence type="ECO:0000256" key="8">
    <source>
        <dbReference type="ARBA" id="ARBA00022840"/>
    </source>
</evidence>
<dbReference type="CDD" id="cd00028">
    <property type="entry name" value="B_lectin"/>
    <property type="match status" value="1"/>
</dbReference>
<gene>
    <name evidence="22" type="ORF">FH972_014491</name>
</gene>
<keyword evidence="10" id="KW-0472">Membrane</keyword>
<dbReference type="SUPFAM" id="SSF51110">
    <property type="entry name" value="alpha-D-mannose-specific plant lectins"/>
    <property type="match status" value="1"/>
</dbReference>
<dbReference type="InterPro" id="IPR024171">
    <property type="entry name" value="SRK-like_kinase"/>
</dbReference>
<dbReference type="GO" id="GO:0004674">
    <property type="term" value="F:protein serine/threonine kinase activity"/>
    <property type="evidence" value="ECO:0007669"/>
    <property type="project" value="UniProtKB-KW"/>
</dbReference>
<dbReference type="GO" id="GO:0016020">
    <property type="term" value="C:membrane"/>
    <property type="evidence" value="ECO:0007669"/>
    <property type="project" value="UniProtKB-SubCell"/>
</dbReference>
<dbReference type="GO" id="GO:0005524">
    <property type="term" value="F:ATP binding"/>
    <property type="evidence" value="ECO:0007669"/>
    <property type="project" value="UniProtKB-KW"/>
</dbReference>
<dbReference type="SUPFAM" id="SSF56112">
    <property type="entry name" value="Protein kinase-like (PK-like)"/>
    <property type="match status" value="1"/>
</dbReference>
<evidence type="ECO:0000256" key="11">
    <source>
        <dbReference type="ARBA" id="ARBA00023157"/>
    </source>
</evidence>
<dbReference type="Gene3D" id="1.10.510.10">
    <property type="entry name" value="Transferase(Phosphotransferase) domain 1"/>
    <property type="match status" value="1"/>
</dbReference>
<evidence type="ECO:0000256" key="13">
    <source>
        <dbReference type="ARBA" id="ARBA00047899"/>
    </source>
</evidence>
<reference evidence="22 23" key="1">
    <citation type="submission" date="2019-06" db="EMBL/GenBank/DDBJ databases">
        <title>A chromosomal-level reference genome of Carpinus fangiana (Coryloideae, Betulaceae).</title>
        <authorList>
            <person name="Yang X."/>
            <person name="Wang Z."/>
            <person name="Zhang L."/>
            <person name="Hao G."/>
            <person name="Liu J."/>
            <person name="Yang Y."/>
        </authorList>
    </citation>
    <scope>NUCLEOTIDE SEQUENCE [LARGE SCALE GENOMIC DNA]</scope>
    <source>
        <strain evidence="22">Cfa_2016G</strain>
        <tissue evidence="22">Leaf</tissue>
    </source>
</reference>
<evidence type="ECO:0000256" key="17">
    <source>
        <dbReference type="SAM" id="MobiDB-lite"/>
    </source>
</evidence>
<evidence type="ECO:0000256" key="12">
    <source>
        <dbReference type="ARBA" id="ARBA00023180"/>
    </source>
</evidence>
<comment type="catalytic activity">
    <reaction evidence="14 15">
        <text>L-seryl-[protein] + ATP = O-phospho-L-seryl-[protein] + ADP + H(+)</text>
        <dbReference type="Rhea" id="RHEA:17989"/>
        <dbReference type="Rhea" id="RHEA-COMP:9863"/>
        <dbReference type="Rhea" id="RHEA-COMP:11604"/>
        <dbReference type="ChEBI" id="CHEBI:15378"/>
        <dbReference type="ChEBI" id="CHEBI:29999"/>
        <dbReference type="ChEBI" id="CHEBI:30616"/>
        <dbReference type="ChEBI" id="CHEBI:83421"/>
        <dbReference type="ChEBI" id="CHEBI:456216"/>
        <dbReference type="EC" id="2.7.11.1"/>
    </reaction>
</comment>
<feature type="chain" id="PRO_5024441896" description="Receptor-like serine/threonine-protein kinase" evidence="18">
    <location>
        <begin position="27"/>
        <end position="711"/>
    </location>
</feature>
<evidence type="ECO:0000256" key="15">
    <source>
        <dbReference type="PIRNR" id="PIRNR000641"/>
    </source>
</evidence>
<dbReference type="PROSITE" id="PS50948">
    <property type="entry name" value="PAN"/>
    <property type="match status" value="1"/>
</dbReference>
<evidence type="ECO:0000256" key="4">
    <source>
        <dbReference type="ARBA" id="ARBA00022692"/>
    </source>
</evidence>
<dbReference type="GO" id="GO:0106310">
    <property type="term" value="F:protein serine kinase activity"/>
    <property type="evidence" value="ECO:0007669"/>
    <property type="project" value="RHEA"/>
</dbReference>
<dbReference type="EMBL" id="CM017326">
    <property type="protein sequence ID" value="KAE8075803.1"/>
    <property type="molecule type" value="Genomic_DNA"/>
</dbReference>
<dbReference type="Pfam" id="PF00954">
    <property type="entry name" value="S_locus_glycop"/>
    <property type="match status" value="1"/>
</dbReference>
<comment type="caution">
    <text evidence="16">Lacks conserved residue(s) required for the propagation of feature annotation.</text>
</comment>
<comment type="catalytic activity">
    <reaction evidence="13 15">
        <text>L-threonyl-[protein] + ATP = O-phospho-L-threonyl-[protein] + ADP + H(+)</text>
        <dbReference type="Rhea" id="RHEA:46608"/>
        <dbReference type="Rhea" id="RHEA-COMP:11060"/>
        <dbReference type="Rhea" id="RHEA-COMP:11605"/>
        <dbReference type="ChEBI" id="CHEBI:15378"/>
        <dbReference type="ChEBI" id="CHEBI:30013"/>
        <dbReference type="ChEBI" id="CHEBI:30616"/>
        <dbReference type="ChEBI" id="CHEBI:61977"/>
        <dbReference type="ChEBI" id="CHEBI:456216"/>
        <dbReference type="EC" id="2.7.11.1"/>
    </reaction>
</comment>
<keyword evidence="3 15" id="KW-0808">Transferase</keyword>
<keyword evidence="6 15" id="KW-0547">Nucleotide-binding</keyword>
<evidence type="ECO:0000256" key="2">
    <source>
        <dbReference type="ARBA" id="ARBA00022527"/>
    </source>
</evidence>
<evidence type="ECO:0000256" key="7">
    <source>
        <dbReference type="ARBA" id="ARBA00022777"/>
    </source>
</evidence>
<keyword evidence="16" id="KW-0245">EGF-like domain</keyword>
<dbReference type="PANTHER" id="PTHR32444">
    <property type="entry name" value="BULB-TYPE LECTIN DOMAIN-CONTAINING PROTEIN"/>
    <property type="match status" value="1"/>
</dbReference>
<evidence type="ECO:0000256" key="9">
    <source>
        <dbReference type="ARBA" id="ARBA00022989"/>
    </source>
</evidence>
<dbReference type="PIRSF" id="PIRSF000641">
    <property type="entry name" value="SRK"/>
    <property type="match status" value="1"/>
</dbReference>
<comment type="similarity">
    <text evidence="15">Belongs to the protein kinase superfamily. Ser/Thr protein kinase family.</text>
</comment>
<evidence type="ECO:0000313" key="23">
    <source>
        <dbReference type="Proteomes" id="UP000327013"/>
    </source>
</evidence>
<dbReference type="AlphaFoldDB" id="A0A5N6R9Y9"/>
<feature type="domain" description="Bulb-type lectin" evidence="20">
    <location>
        <begin position="29"/>
        <end position="153"/>
    </location>
</feature>
<evidence type="ECO:0000256" key="10">
    <source>
        <dbReference type="ARBA" id="ARBA00023136"/>
    </source>
</evidence>
<organism evidence="22 23">
    <name type="scientific">Carpinus fangiana</name>
    <dbReference type="NCBI Taxonomy" id="176857"/>
    <lineage>
        <taxon>Eukaryota</taxon>
        <taxon>Viridiplantae</taxon>
        <taxon>Streptophyta</taxon>
        <taxon>Embryophyta</taxon>
        <taxon>Tracheophyta</taxon>
        <taxon>Spermatophyta</taxon>
        <taxon>Magnoliopsida</taxon>
        <taxon>eudicotyledons</taxon>
        <taxon>Gunneridae</taxon>
        <taxon>Pentapetalae</taxon>
        <taxon>rosids</taxon>
        <taxon>fabids</taxon>
        <taxon>Fagales</taxon>
        <taxon>Betulaceae</taxon>
        <taxon>Carpinus</taxon>
    </lineage>
</organism>
<dbReference type="EC" id="2.7.11.1" evidence="15"/>
<dbReference type="PROSITE" id="PS50026">
    <property type="entry name" value="EGF_3"/>
    <property type="match status" value="1"/>
</dbReference>
<dbReference type="InterPro" id="IPR036426">
    <property type="entry name" value="Bulb-type_lectin_dom_sf"/>
</dbReference>
<evidence type="ECO:0000259" key="20">
    <source>
        <dbReference type="PROSITE" id="PS50927"/>
    </source>
</evidence>
<dbReference type="Pfam" id="PF08276">
    <property type="entry name" value="PAN_2"/>
    <property type="match status" value="1"/>
</dbReference>
<dbReference type="InterPro" id="IPR000742">
    <property type="entry name" value="EGF"/>
</dbReference>
<evidence type="ECO:0000256" key="18">
    <source>
        <dbReference type="SAM" id="SignalP"/>
    </source>
</evidence>
<evidence type="ECO:0000313" key="22">
    <source>
        <dbReference type="EMBL" id="KAE8075803.1"/>
    </source>
</evidence>
<keyword evidence="23" id="KW-1185">Reference proteome</keyword>
<evidence type="ECO:0000259" key="21">
    <source>
        <dbReference type="PROSITE" id="PS50948"/>
    </source>
</evidence>
<dbReference type="InterPro" id="IPR011009">
    <property type="entry name" value="Kinase-like_dom_sf"/>
</dbReference>
<keyword evidence="9" id="KW-1133">Transmembrane helix</keyword>
<evidence type="ECO:0000259" key="19">
    <source>
        <dbReference type="PROSITE" id="PS50026"/>
    </source>
</evidence>
<dbReference type="InterPro" id="IPR003609">
    <property type="entry name" value="Pan_app"/>
</dbReference>
<protein>
    <recommendedName>
        <fullName evidence="15">Receptor-like serine/threonine-protein kinase</fullName>
        <ecNumber evidence="15">2.7.11.1</ecNumber>
    </recommendedName>
</protein>
<evidence type="ECO:0000256" key="6">
    <source>
        <dbReference type="ARBA" id="ARBA00022741"/>
    </source>
</evidence>
<keyword evidence="2 15" id="KW-0723">Serine/threonine-protein kinase</keyword>
<dbReference type="InterPro" id="IPR001480">
    <property type="entry name" value="Bulb-type_lectin_dom"/>
</dbReference>
<proteinExistence type="inferred from homology"/>
<dbReference type="Gene3D" id="2.90.10.10">
    <property type="entry name" value="Bulb-type lectin domain"/>
    <property type="match status" value="1"/>
</dbReference>
<dbReference type="Pfam" id="PF11883">
    <property type="entry name" value="DUF3403"/>
    <property type="match status" value="1"/>
</dbReference>
<dbReference type="SMART" id="SM00108">
    <property type="entry name" value="B_lectin"/>
    <property type="match status" value="1"/>
</dbReference>
<dbReference type="Pfam" id="PF01453">
    <property type="entry name" value="B_lectin"/>
    <property type="match status" value="1"/>
</dbReference>
<keyword evidence="12" id="KW-0325">Glycoprotein</keyword>
<dbReference type="CDD" id="cd01098">
    <property type="entry name" value="PAN_AP_plant"/>
    <property type="match status" value="1"/>
</dbReference>
<dbReference type="GO" id="GO:0030247">
    <property type="term" value="F:polysaccharide binding"/>
    <property type="evidence" value="ECO:0007669"/>
    <property type="project" value="InterPro"/>
</dbReference>
<comment type="subcellular location">
    <subcellularLocation>
        <location evidence="1">Membrane</location>
        <topology evidence="1">Single-pass type I membrane protein</topology>
    </subcellularLocation>
</comment>
<keyword evidence="11" id="KW-1015">Disulfide bond</keyword>
<evidence type="ECO:0000256" key="1">
    <source>
        <dbReference type="ARBA" id="ARBA00004479"/>
    </source>
</evidence>
<evidence type="ECO:0000256" key="5">
    <source>
        <dbReference type="ARBA" id="ARBA00022729"/>
    </source>
</evidence>
<keyword evidence="7 15" id="KW-0418">Kinase</keyword>
<dbReference type="PROSITE" id="PS50927">
    <property type="entry name" value="BULB_LECTIN"/>
    <property type="match status" value="1"/>
</dbReference>
<accession>A0A5N6R9Y9</accession>
<feature type="region of interest" description="Disordered" evidence="17">
    <location>
        <begin position="688"/>
        <end position="711"/>
    </location>
</feature>
<dbReference type="Proteomes" id="UP000327013">
    <property type="component" value="Chromosome 6"/>
</dbReference>
<dbReference type="InterPro" id="IPR000858">
    <property type="entry name" value="S_locus_glycoprot_dom"/>
</dbReference>
<feature type="domain" description="EGF-like" evidence="19">
    <location>
        <begin position="278"/>
        <end position="314"/>
    </location>
</feature>
<dbReference type="InterPro" id="IPR021820">
    <property type="entry name" value="S-locus_recpt_kinase_C"/>
</dbReference>
<dbReference type="PANTHER" id="PTHR32444:SF235">
    <property type="entry name" value="OS01G0783900 PROTEIN"/>
    <property type="match status" value="1"/>
</dbReference>
<evidence type="ECO:0000256" key="16">
    <source>
        <dbReference type="PROSITE-ProRule" id="PRU00076"/>
    </source>
</evidence>
<name>A0A5N6R9Y9_9ROSI</name>
<dbReference type="OrthoDB" id="1741851at2759"/>
<keyword evidence="4" id="KW-0812">Transmembrane</keyword>
<feature type="domain" description="Apple" evidence="21">
    <location>
        <begin position="332"/>
        <end position="418"/>
    </location>
</feature>
<evidence type="ECO:0000256" key="14">
    <source>
        <dbReference type="ARBA" id="ARBA00048679"/>
    </source>
</evidence>
<feature type="signal peptide" evidence="18">
    <location>
        <begin position="1"/>
        <end position="26"/>
    </location>
</feature>
<dbReference type="GO" id="GO:0048544">
    <property type="term" value="P:recognition of pollen"/>
    <property type="evidence" value="ECO:0007669"/>
    <property type="project" value="InterPro"/>
</dbReference>
<keyword evidence="5 18" id="KW-0732">Signal</keyword>